<dbReference type="AlphaFoldDB" id="F9DEQ7"/>
<dbReference type="STRING" id="997353.HMPREF9144_0147"/>
<proteinExistence type="predicted"/>
<name>F9DEQ7_9BACT</name>
<evidence type="ECO:0000313" key="2">
    <source>
        <dbReference type="Proteomes" id="UP000004123"/>
    </source>
</evidence>
<dbReference type="Proteomes" id="UP000004123">
    <property type="component" value="Unassembled WGS sequence"/>
</dbReference>
<reference evidence="1 2" key="1">
    <citation type="submission" date="2011-04" db="EMBL/GenBank/DDBJ databases">
        <authorList>
            <person name="Muzny D."/>
            <person name="Qin X."/>
            <person name="Deng J."/>
            <person name="Jiang H."/>
            <person name="Liu Y."/>
            <person name="Qu J."/>
            <person name="Song X.-Z."/>
            <person name="Zhang L."/>
            <person name="Thornton R."/>
            <person name="Coyle M."/>
            <person name="Francisco L."/>
            <person name="Jackson L."/>
            <person name="Javaid M."/>
            <person name="Korchina V."/>
            <person name="Kovar C."/>
            <person name="Mata R."/>
            <person name="Mathew T."/>
            <person name="Ngo R."/>
            <person name="Nguyen L."/>
            <person name="Nguyen N."/>
            <person name="Okwuonu G."/>
            <person name="Ongeri F."/>
            <person name="Pham C."/>
            <person name="Simmons D."/>
            <person name="Wilczek-Boney K."/>
            <person name="Hale W."/>
            <person name="Jakkamsetti A."/>
            <person name="Pham P."/>
            <person name="Ruth R."/>
            <person name="San Lucas F."/>
            <person name="Warren J."/>
            <person name="Zhang J."/>
            <person name="Zhao Z."/>
            <person name="Zhou C."/>
            <person name="Zhu D."/>
            <person name="Lee S."/>
            <person name="Bess C."/>
            <person name="Blankenburg K."/>
            <person name="Forbes L."/>
            <person name="Fu Q."/>
            <person name="Gubbala S."/>
            <person name="Hirani K."/>
            <person name="Jayaseelan J.C."/>
            <person name="Lara F."/>
            <person name="Munidasa M."/>
            <person name="Palculict T."/>
            <person name="Patil S."/>
            <person name="Pu L.-L."/>
            <person name="Saada N."/>
            <person name="Tang L."/>
            <person name="Weissenberger G."/>
            <person name="Zhu Y."/>
            <person name="Hemphill L."/>
            <person name="Shang Y."/>
            <person name="Youmans B."/>
            <person name="Ayvaz T."/>
            <person name="Ross M."/>
            <person name="Santibanez J."/>
            <person name="Aqrawi P."/>
            <person name="Gross S."/>
            <person name="Joshi V."/>
            <person name="Fowler G."/>
            <person name="Nazareth L."/>
            <person name="Reid J."/>
            <person name="Worley K."/>
            <person name="Petrosino J."/>
            <person name="Highlander S."/>
            <person name="Gibbs R."/>
        </authorList>
    </citation>
    <scope>NUCLEOTIDE SEQUENCE [LARGE SCALE GENOMIC DNA]</scope>
    <source>
        <strain evidence="1 2">ATCC 700821</strain>
    </source>
</reference>
<accession>F9DEQ7</accession>
<dbReference type="EMBL" id="AFPY01000004">
    <property type="protein sequence ID" value="EGQ22701.1"/>
    <property type="molecule type" value="Genomic_DNA"/>
</dbReference>
<comment type="caution">
    <text evidence="1">The sequence shown here is derived from an EMBL/GenBank/DDBJ whole genome shotgun (WGS) entry which is preliminary data.</text>
</comment>
<organism evidence="1 2">
    <name type="scientific">Prevotella pallens ATCC 700821</name>
    <dbReference type="NCBI Taxonomy" id="997353"/>
    <lineage>
        <taxon>Bacteria</taxon>
        <taxon>Pseudomonadati</taxon>
        <taxon>Bacteroidota</taxon>
        <taxon>Bacteroidia</taxon>
        <taxon>Bacteroidales</taxon>
        <taxon>Prevotellaceae</taxon>
        <taxon>Prevotella</taxon>
    </lineage>
</organism>
<evidence type="ECO:0000313" key="1">
    <source>
        <dbReference type="EMBL" id="EGQ22701.1"/>
    </source>
</evidence>
<protein>
    <submittedName>
        <fullName evidence="1">Uncharacterized protein</fullName>
    </submittedName>
</protein>
<gene>
    <name evidence="1" type="ORF">HMPREF9144_0147</name>
</gene>
<sequence>MDKKDILFALATVIVLVSVSSEKAKLQCVTMLPLLEVGTLIKESLIKGEPLFNTLASLILRIWKL</sequence>
<dbReference type="HOGENOM" id="CLU_2846184_0_0_10"/>